<gene>
    <name evidence="1" type="ORF">K432DRAFT_470272</name>
</gene>
<keyword evidence="2" id="KW-1185">Reference proteome</keyword>
<dbReference type="AlphaFoldDB" id="A0A8E2DZ32"/>
<sequence length="165" mass="18072">MRAIVEDTDCANRPITAHAVSSAAVCIAARASVTTVEYGYDATDGDIGSDEIYPNHLRADFSRLRGEAAIEPKRRPVYCHTKEMKSHLDNTKMVLDIGIKLACNGKRDGPDDIGWDIADGRAESRYGARMDNCGRKLGWLASGAAADIIGLIRDPRKEDIVCHER</sequence>
<name>A0A8E2DZ32_9PEZI</name>
<proteinExistence type="predicted"/>
<organism evidence="1 2">
    <name type="scientific">Lepidopterella palustris CBS 459.81</name>
    <dbReference type="NCBI Taxonomy" id="1314670"/>
    <lineage>
        <taxon>Eukaryota</taxon>
        <taxon>Fungi</taxon>
        <taxon>Dikarya</taxon>
        <taxon>Ascomycota</taxon>
        <taxon>Pezizomycotina</taxon>
        <taxon>Dothideomycetes</taxon>
        <taxon>Pleosporomycetidae</taxon>
        <taxon>Mytilinidiales</taxon>
        <taxon>Argynnaceae</taxon>
        <taxon>Lepidopterella</taxon>
    </lineage>
</organism>
<dbReference type="EMBL" id="KV745508">
    <property type="protein sequence ID" value="OCK74307.1"/>
    <property type="molecule type" value="Genomic_DNA"/>
</dbReference>
<accession>A0A8E2DZ32</accession>
<evidence type="ECO:0008006" key="3">
    <source>
        <dbReference type="Google" id="ProtNLM"/>
    </source>
</evidence>
<protein>
    <recommendedName>
        <fullName evidence="3">Amidohydrolase-related domain-containing protein</fullName>
    </recommendedName>
</protein>
<dbReference type="Gene3D" id="3.20.20.140">
    <property type="entry name" value="Metal-dependent hydrolases"/>
    <property type="match status" value="1"/>
</dbReference>
<evidence type="ECO:0000313" key="1">
    <source>
        <dbReference type="EMBL" id="OCK74307.1"/>
    </source>
</evidence>
<dbReference type="Proteomes" id="UP000250266">
    <property type="component" value="Unassembled WGS sequence"/>
</dbReference>
<dbReference type="InterPro" id="IPR032466">
    <property type="entry name" value="Metal_Hydrolase"/>
</dbReference>
<dbReference type="OrthoDB" id="5595695at2759"/>
<evidence type="ECO:0000313" key="2">
    <source>
        <dbReference type="Proteomes" id="UP000250266"/>
    </source>
</evidence>
<reference evidence="1 2" key="1">
    <citation type="journal article" date="2016" name="Nat. Commun.">
        <title>Ectomycorrhizal ecology is imprinted in the genome of the dominant symbiotic fungus Cenococcum geophilum.</title>
        <authorList>
            <consortium name="DOE Joint Genome Institute"/>
            <person name="Peter M."/>
            <person name="Kohler A."/>
            <person name="Ohm R.A."/>
            <person name="Kuo A."/>
            <person name="Krutzmann J."/>
            <person name="Morin E."/>
            <person name="Arend M."/>
            <person name="Barry K.W."/>
            <person name="Binder M."/>
            <person name="Choi C."/>
            <person name="Clum A."/>
            <person name="Copeland A."/>
            <person name="Grisel N."/>
            <person name="Haridas S."/>
            <person name="Kipfer T."/>
            <person name="LaButti K."/>
            <person name="Lindquist E."/>
            <person name="Lipzen A."/>
            <person name="Maire R."/>
            <person name="Meier B."/>
            <person name="Mihaltcheva S."/>
            <person name="Molinier V."/>
            <person name="Murat C."/>
            <person name="Poggeler S."/>
            <person name="Quandt C.A."/>
            <person name="Sperisen C."/>
            <person name="Tritt A."/>
            <person name="Tisserant E."/>
            <person name="Crous P.W."/>
            <person name="Henrissat B."/>
            <person name="Nehls U."/>
            <person name="Egli S."/>
            <person name="Spatafora J.W."/>
            <person name="Grigoriev I.V."/>
            <person name="Martin F.M."/>
        </authorList>
    </citation>
    <scope>NUCLEOTIDE SEQUENCE [LARGE SCALE GENOMIC DNA]</scope>
    <source>
        <strain evidence="1 2">CBS 459.81</strain>
    </source>
</reference>
<dbReference type="SUPFAM" id="SSF51556">
    <property type="entry name" value="Metallo-dependent hydrolases"/>
    <property type="match status" value="1"/>
</dbReference>